<reference evidence="2 3" key="1">
    <citation type="submission" date="2021-06" db="EMBL/GenBank/DDBJ databases">
        <title>Caerostris darwini draft genome.</title>
        <authorList>
            <person name="Kono N."/>
            <person name="Arakawa K."/>
        </authorList>
    </citation>
    <scope>NUCLEOTIDE SEQUENCE [LARGE SCALE GENOMIC DNA]</scope>
</reference>
<sequence length="128" mass="14701">MNDANLKHNRNRHIIPSNNPLSVKPETPSNHCRNTGQQQRKRVGGEGWNNDNTSTAHREGRKTADKGKYQNLTENGVRTRGGCHVPHIWMGVALPPKNVCRQKWCWKKVDGWRQRDRMVETCGAIMHL</sequence>
<proteinExistence type="predicted"/>
<organism evidence="2 3">
    <name type="scientific">Caerostris darwini</name>
    <dbReference type="NCBI Taxonomy" id="1538125"/>
    <lineage>
        <taxon>Eukaryota</taxon>
        <taxon>Metazoa</taxon>
        <taxon>Ecdysozoa</taxon>
        <taxon>Arthropoda</taxon>
        <taxon>Chelicerata</taxon>
        <taxon>Arachnida</taxon>
        <taxon>Araneae</taxon>
        <taxon>Araneomorphae</taxon>
        <taxon>Entelegynae</taxon>
        <taxon>Araneoidea</taxon>
        <taxon>Araneidae</taxon>
        <taxon>Caerostris</taxon>
    </lineage>
</organism>
<evidence type="ECO:0000313" key="2">
    <source>
        <dbReference type="EMBL" id="GIY38263.1"/>
    </source>
</evidence>
<feature type="region of interest" description="Disordered" evidence="1">
    <location>
        <begin position="1"/>
        <end position="68"/>
    </location>
</feature>
<protein>
    <submittedName>
        <fullName evidence="2">Uncharacterized protein</fullName>
    </submittedName>
</protein>
<dbReference type="Proteomes" id="UP001054837">
    <property type="component" value="Unassembled WGS sequence"/>
</dbReference>
<gene>
    <name evidence="2" type="primary">AVEN_168994_1</name>
    <name evidence="2" type="ORF">CDAR_107061</name>
</gene>
<accession>A0AAV4SV81</accession>
<name>A0AAV4SV81_9ARAC</name>
<dbReference type="EMBL" id="BPLQ01008573">
    <property type="protein sequence ID" value="GIY38263.1"/>
    <property type="molecule type" value="Genomic_DNA"/>
</dbReference>
<feature type="compositionally biased region" description="Basic and acidic residues" evidence="1">
    <location>
        <begin position="56"/>
        <end position="68"/>
    </location>
</feature>
<dbReference type="AlphaFoldDB" id="A0AAV4SV81"/>
<evidence type="ECO:0000313" key="3">
    <source>
        <dbReference type="Proteomes" id="UP001054837"/>
    </source>
</evidence>
<feature type="compositionally biased region" description="Polar residues" evidence="1">
    <location>
        <begin position="16"/>
        <end position="38"/>
    </location>
</feature>
<keyword evidence="3" id="KW-1185">Reference proteome</keyword>
<comment type="caution">
    <text evidence="2">The sequence shown here is derived from an EMBL/GenBank/DDBJ whole genome shotgun (WGS) entry which is preliminary data.</text>
</comment>
<evidence type="ECO:0000256" key="1">
    <source>
        <dbReference type="SAM" id="MobiDB-lite"/>
    </source>
</evidence>